<name>A0A395I2C8_ASPHC</name>
<evidence type="ECO:0000256" key="1">
    <source>
        <dbReference type="SAM" id="MobiDB-lite"/>
    </source>
</evidence>
<evidence type="ECO:0000256" key="2">
    <source>
        <dbReference type="SAM" id="Phobius"/>
    </source>
</evidence>
<feature type="region of interest" description="Disordered" evidence="1">
    <location>
        <begin position="91"/>
        <end position="116"/>
    </location>
</feature>
<dbReference type="GeneID" id="37201151"/>
<dbReference type="Proteomes" id="UP000248961">
    <property type="component" value="Unassembled WGS sequence"/>
</dbReference>
<evidence type="ECO:0000313" key="4">
    <source>
        <dbReference type="Proteomes" id="UP000248961"/>
    </source>
</evidence>
<dbReference type="VEuPathDB" id="FungiDB:BO97DRAFT_423219"/>
<sequence length="240" mass="26850">MDYNWSFNNAATDEMRTINPDYGIISERAHIERPADTSAYNLRNYLAYVTYAPLSLLAQLASLLQPLGHPISISPTRSRRRRSISRSFIQGASCTRDASRSVARSRPPHDQPPHHLHLRQHLARAQPASDSLGVADHDLHSARDHRHDGHARRSVKATRPETYPILCGRGAAGNLMLMVAANLVGFAMKIVQWEKLLVHITAAHAVVFPLMAFYGSFYALAQVMFEIREGDSRKGFGWTS</sequence>
<organism evidence="3 4">
    <name type="scientific">Aspergillus homomorphus (strain CBS 101889)</name>
    <dbReference type="NCBI Taxonomy" id="1450537"/>
    <lineage>
        <taxon>Eukaryota</taxon>
        <taxon>Fungi</taxon>
        <taxon>Dikarya</taxon>
        <taxon>Ascomycota</taxon>
        <taxon>Pezizomycotina</taxon>
        <taxon>Eurotiomycetes</taxon>
        <taxon>Eurotiomycetidae</taxon>
        <taxon>Eurotiales</taxon>
        <taxon>Aspergillaceae</taxon>
        <taxon>Aspergillus</taxon>
        <taxon>Aspergillus subgen. Circumdati</taxon>
    </lineage>
</organism>
<evidence type="ECO:0000313" key="3">
    <source>
        <dbReference type="EMBL" id="RAL13839.1"/>
    </source>
</evidence>
<reference evidence="3 4" key="1">
    <citation type="submission" date="2018-02" db="EMBL/GenBank/DDBJ databases">
        <title>The genomes of Aspergillus section Nigri reveals drivers in fungal speciation.</title>
        <authorList>
            <consortium name="DOE Joint Genome Institute"/>
            <person name="Vesth T.C."/>
            <person name="Nybo J."/>
            <person name="Theobald S."/>
            <person name="Brandl J."/>
            <person name="Frisvad J.C."/>
            <person name="Nielsen K.F."/>
            <person name="Lyhne E.K."/>
            <person name="Kogle M.E."/>
            <person name="Kuo A."/>
            <person name="Riley R."/>
            <person name="Clum A."/>
            <person name="Nolan M."/>
            <person name="Lipzen A."/>
            <person name="Salamov A."/>
            <person name="Henrissat B."/>
            <person name="Wiebenga A."/>
            <person name="De vries R.P."/>
            <person name="Grigoriev I.V."/>
            <person name="Mortensen U.H."/>
            <person name="Andersen M.R."/>
            <person name="Baker S.E."/>
        </authorList>
    </citation>
    <scope>NUCLEOTIDE SEQUENCE [LARGE SCALE GENOMIC DNA]</scope>
    <source>
        <strain evidence="3 4">CBS 101889</strain>
    </source>
</reference>
<dbReference type="RefSeq" id="XP_025552993.1">
    <property type="nucleotide sequence ID" value="XM_025696862.1"/>
</dbReference>
<gene>
    <name evidence="3" type="ORF">BO97DRAFT_423219</name>
</gene>
<dbReference type="OrthoDB" id="420606at2759"/>
<proteinExistence type="predicted"/>
<accession>A0A395I2C8</accession>
<dbReference type="AlphaFoldDB" id="A0A395I2C8"/>
<dbReference type="STRING" id="1450537.A0A395I2C8"/>
<protein>
    <submittedName>
        <fullName evidence="3">Uncharacterized protein</fullName>
    </submittedName>
</protein>
<feature type="transmembrane region" description="Helical" evidence="2">
    <location>
        <begin position="196"/>
        <end position="220"/>
    </location>
</feature>
<keyword evidence="4" id="KW-1185">Reference proteome</keyword>
<keyword evidence="2" id="KW-0812">Transmembrane</keyword>
<keyword evidence="2" id="KW-1133">Transmembrane helix</keyword>
<dbReference type="EMBL" id="KZ824277">
    <property type="protein sequence ID" value="RAL13839.1"/>
    <property type="molecule type" value="Genomic_DNA"/>
</dbReference>
<keyword evidence="2" id="KW-0472">Membrane</keyword>
<feature type="transmembrane region" description="Helical" evidence="2">
    <location>
        <begin position="162"/>
        <end position="184"/>
    </location>
</feature>